<reference evidence="2" key="3">
    <citation type="submission" date="2015-04" db="UniProtKB">
        <authorList>
            <consortium name="EnsemblPlants"/>
        </authorList>
    </citation>
    <scope>IDENTIFICATION</scope>
    <source>
        <strain evidence="2">cv. Jemalong A17</strain>
    </source>
</reference>
<sequence>MTLQRVPQKSSLKILLEKCVMDQSKQFQELKNHTKFLNDSLVKLTSKVDSIANHTRMLETQISQVAQQVATSSQTPEVFPSQTKANPKDLIYAIKLRHGKQLENPIMKTKTIECEIESEKPQSEKAIGESDKPIVSPPHKLKIHFPQRLAKPNLRMIESFSTTYVIGSETIKKAMCDLGDSVSLCHSSFVKGWV</sequence>
<dbReference type="EnsemblPlants" id="KEH19622">
    <property type="protein sequence ID" value="KEH19622"/>
    <property type="gene ID" value="MTR_8g465200"/>
</dbReference>
<reference evidence="1 3" key="1">
    <citation type="journal article" date="2011" name="Nature">
        <title>The Medicago genome provides insight into the evolution of rhizobial symbioses.</title>
        <authorList>
            <person name="Young N.D."/>
            <person name="Debelle F."/>
            <person name="Oldroyd G.E."/>
            <person name="Geurts R."/>
            <person name="Cannon S.B."/>
            <person name="Udvardi M.K."/>
            <person name="Benedito V.A."/>
            <person name="Mayer K.F."/>
            <person name="Gouzy J."/>
            <person name="Schoof H."/>
            <person name="Van de Peer Y."/>
            <person name="Proost S."/>
            <person name="Cook D.R."/>
            <person name="Meyers B.C."/>
            <person name="Spannagl M."/>
            <person name="Cheung F."/>
            <person name="De Mita S."/>
            <person name="Krishnakumar V."/>
            <person name="Gundlach H."/>
            <person name="Zhou S."/>
            <person name="Mudge J."/>
            <person name="Bharti A.K."/>
            <person name="Murray J.D."/>
            <person name="Naoumkina M.A."/>
            <person name="Rosen B."/>
            <person name="Silverstein K.A."/>
            <person name="Tang H."/>
            <person name="Rombauts S."/>
            <person name="Zhao P.X."/>
            <person name="Zhou P."/>
            <person name="Barbe V."/>
            <person name="Bardou P."/>
            <person name="Bechner M."/>
            <person name="Bellec A."/>
            <person name="Berger A."/>
            <person name="Berges H."/>
            <person name="Bidwell S."/>
            <person name="Bisseling T."/>
            <person name="Choisne N."/>
            <person name="Couloux A."/>
            <person name="Denny R."/>
            <person name="Deshpande S."/>
            <person name="Dai X."/>
            <person name="Doyle J.J."/>
            <person name="Dudez A.M."/>
            <person name="Farmer A.D."/>
            <person name="Fouteau S."/>
            <person name="Franken C."/>
            <person name="Gibelin C."/>
            <person name="Gish J."/>
            <person name="Goldstein S."/>
            <person name="Gonzalez A.J."/>
            <person name="Green P.J."/>
            <person name="Hallab A."/>
            <person name="Hartog M."/>
            <person name="Hua A."/>
            <person name="Humphray S.J."/>
            <person name="Jeong D.H."/>
            <person name="Jing Y."/>
            <person name="Jocker A."/>
            <person name="Kenton S.M."/>
            <person name="Kim D.J."/>
            <person name="Klee K."/>
            <person name="Lai H."/>
            <person name="Lang C."/>
            <person name="Lin S."/>
            <person name="Macmil S.L."/>
            <person name="Magdelenat G."/>
            <person name="Matthews L."/>
            <person name="McCorrison J."/>
            <person name="Monaghan E.L."/>
            <person name="Mun J.H."/>
            <person name="Najar F.Z."/>
            <person name="Nicholson C."/>
            <person name="Noirot C."/>
            <person name="O'Bleness M."/>
            <person name="Paule C.R."/>
            <person name="Poulain J."/>
            <person name="Prion F."/>
            <person name="Qin B."/>
            <person name="Qu C."/>
            <person name="Retzel E.F."/>
            <person name="Riddle C."/>
            <person name="Sallet E."/>
            <person name="Samain S."/>
            <person name="Samson N."/>
            <person name="Sanders I."/>
            <person name="Saurat O."/>
            <person name="Scarpelli C."/>
            <person name="Schiex T."/>
            <person name="Segurens B."/>
            <person name="Severin A.J."/>
            <person name="Sherrier D.J."/>
            <person name="Shi R."/>
            <person name="Sims S."/>
            <person name="Singer S.R."/>
            <person name="Sinharoy S."/>
            <person name="Sterck L."/>
            <person name="Viollet A."/>
            <person name="Wang B.B."/>
            <person name="Wang K."/>
            <person name="Wang M."/>
            <person name="Wang X."/>
            <person name="Warfsmann J."/>
            <person name="Weissenbach J."/>
            <person name="White D.D."/>
            <person name="White J.D."/>
            <person name="Wiley G.B."/>
            <person name="Wincker P."/>
            <person name="Xing Y."/>
            <person name="Yang L."/>
            <person name="Yao Z."/>
            <person name="Ying F."/>
            <person name="Zhai J."/>
            <person name="Zhou L."/>
            <person name="Zuber A."/>
            <person name="Denarie J."/>
            <person name="Dixon R.A."/>
            <person name="May G.D."/>
            <person name="Schwartz D.C."/>
            <person name="Rogers J."/>
            <person name="Quetier F."/>
            <person name="Town C.D."/>
            <person name="Roe B.A."/>
        </authorList>
    </citation>
    <scope>NUCLEOTIDE SEQUENCE [LARGE SCALE GENOMIC DNA]</scope>
    <source>
        <strain evidence="1">A17</strain>
        <strain evidence="2 3">cv. Jemalong A17</strain>
    </source>
</reference>
<keyword evidence="3" id="KW-1185">Reference proteome</keyword>
<dbReference type="EMBL" id="CM001224">
    <property type="protein sequence ID" value="KEH19622.1"/>
    <property type="molecule type" value="Genomic_DNA"/>
</dbReference>
<dbReference type="HOGENOM" id="CLU_060832_3_0_1"/>
<accession>A0A072TQD5</accession>
<gene>
    <name evidence="1" type="ordered locus">MTR_8g465200</name>
</gene>
<dbReference type="AlphaFoldDB" id="A0A072TQD5"/>
<protein>
    <submittedName>
        <fullName evidence="1 2">Uncharacterized protein</fullName>
    </submittedName>
</protein>
<proteinExistence type="predicted"/>
<reference evidence="1 3" key="2">
    <citation type="journal article" date="2014" name="BMC Genomics">
        <title>An improved genome release (version Mt4.0) for the model legume Medicago truncatula.</title>
        <authorList>
            <person name="Tang H."/>
            <person name="Krishnakumar V."/>
            <person name="Bidwell S."/>
            <person name="Rosen B."/>
            <person name="Chan A."/>
            <person name="Zhou S."/>
            <person name="Gentzbittel L."/>
            <person name="Childs K.L."/>
            <person name="Yandell M."/>
            <person name="Gundlach H."/>
            <person name="Mayer K.F."/>
            <person name="Schwartz D.C."/>
            <person name="Town C.D."/>
        </authorList>
    </citation>
    <scope>GENOME REANNOTATION</scope>
    <source>
        <strain evidence="1">A17</strain>
        <strain evidence="2 3">cv. Jemalong A17</strain>
    </source>
</reference>
<organism evidence="1 3">
    <name type="scientific">Medicago truncatula</name>
    <name type="common">Barrel medic</name>
    <name type="synonym">Medicago tribuloides</name>
    <dbReference type="NCBI Taxonomy" id="3880"/>
    <lineage>
        <taxon>Eukaryota</taxon>
        <taxon>Viridiplantae</taxon>
        <taxon>Streptophyta</taxon>
        <taxon>Embryophyta</taxon>
        <taxon>Tracheophyta</taxon>
        <taxon>Spermatophyta</taxon>
        <taxon>Magnoliopsida</taxon>
        <taxon>eudicotyledons</taxon>
        <taxon>Gunneridae</taxon>
        <taxon>Pentapetalae</taxon>
        <taxon>rosids</taxon>
        <taxon>fabids</taxon>
        <taxon>Fabales</taxon>
        <taxon>Fabaceae</taxon>
        <taxon>Papilionoideae</taxon>
        <taxon>50 kb inversion clade</taxon>
        <taxon>NPAAA clade</taxon>
        <taxon>Hologalegina</taxon>
        <taxon>IRL clade</taxon>
        <taxon>Trifolieae</taxon>
        <taxon>Medicago</taxon>
    </lineage>
</organism>
<evidence type="ECO:0000313" key="2">
    <source>
        <dbReference type="EnsemblPlants" id="KEH19622"/>
    </source>
</evidence>
<name>A0A072TQD5_MEDTR</name>
<evidence type="ECO:0000313" key="1">
    <source>
        <dbReference type="EMBL" id="KEH19622.1"/>
    </source>
</evidence>
<dbReference type="Proteomes" id="UP000002051">
    <property type="component" value="Chromosome 8"/>
</dbReference>
<evidence type="ECO:0000313" key="3">
    <source>
        <dbReference type="Proteomes" id="UP000002051"/>
    </source>
</evidence>